<reference evidence="1 2" key="1">
    <citation type="submission" date="2016-03" db="EMBL/GenBank/DDBJ databases">
        <title>Draft genome sequence of Paenibacillus glacialis DSM 22343.</title>
        <authorList>
            <person name="Shin S.-K."/>
            <person name="Yi H."/>
        </authorList>
    </citation>
    <scope>NUCLEOTIDE SEQUENCE [LARGE SCALE GENOMIC DNA]</scope>
    <source>
        <strain evidence="1 2">DSM 22343</strain>
    </source>
</reference>
<evidence type="ECO:0000313" key="2">
    <source>
        <dbReference type="Proteomes" id="UP000076967"/>
    </source>
</evidence>
<name>A0A168KPP3_9BACL</name>
<gene>
    <name evidence="1" type="ORF">PGLA_13465</name>
</gene>
<evidence type="ECO:0000313" key="1">
    <source>
        <dbReference type="EMBL" id="OAB42302.1"/>
    </source>
</evidence>
<organism evidence="1 2">
    <name type="scientific">Paenibacillus glacialis</name>
    <dbReference type="NCBI Taxonomy" id="494026"/>
    <lineage>
        <taxon>Bacteria</taxon>
        <taxon>Bacillati</taxon>
        <taxon>Bacillota</taxon>
        <taxon>Bacilli</taxon>
        <taxon>Bacillales</taxon>
        <taxon>Paenibacillaceae</taxon>
        <taxon>Paenibacillus</taxon>
    </lineage>
</organism>
<accession>A0A168KPP3</accession>
<protein>
    <submittedName>
        <fullName evidence="1">Uncharacterized protein</fullName>
    </submittedName>
</protein>
<comment type="caution">
    <text evidence="1">The sequence shown here is derived from an EMBL/GenBank/DDBJ whole genome shotgun (WGS) entry which is preliminary data.</text>
</comment>
<dbReference type="Proteomes" id="UP000076967">
    <property type="component" value="Unassembled WGS sequence"/>
</dbReference>
<sequence length="116" mass="13380">MWTLDKISKPANFTIQKLGPGLLPEPVSRLWRERIAFTIIEETITYYENGERVSEKINFLGREVSAILYRNGRLFGDYRTAGGHPVGTIELYNGDLVVFESRGTFTLHYWPKIKKS</sequence>
<keyword evidence="2" id="KW-1185">Reference proteome</keyword>
<proteinExistence type="predicted"/>
<dbReference type="AlphaFoldDB" id="A0A168KPP3"/>
<dbReference type="EMBL" id="LVJH01000022">
    <property type="protein sequence ID" value="OAB42302.1"/>
    <property type="molecule type" value="Genomic_DNA"/>
</dbReference>